<dbReference type="GO" id="GO:0004523">
    <property type="term" value="F:RNA-DNA hybrid ribonuclease activity"/>
    <property type="evidence" value="ECO:0007669"/>
    <property type="project" value="InterPro"/>
</dbReference>
<dbReference type="EMBL" id="ASHM01011967">
    <property type="protein sequence ID" value="PNX93924.1"/>
    <property type="molecule type" value="Genomic_DNA"/>
</dbReference>
<protein>
    <recommendedName>
        <fullName evidence="1">RNase H type-1 domain-containing protein</fullName>
    </recommendedName>
</protein>
<accession>A0A2K3MT74</accession>
<dbReference type="GO" id="GO:0003676">
    <property type="term" value="F:nucleic acid binding"/>
    <property type="evidence" value="ECO:0007669"/>
    <property type="project" value="InterPro"/>
</dbReference>
<gene>
    <name evidence="2" type="ORF">L195_g017087</name>
</gene>
<name>A0A2K3MT74_TRIPR</name>
<comment type="caution">
    <text evidence="2">The sequence shown here is derived from an EMBL/GenBank/DDBJ whole genome shotgun (WGS) entry which is preliminary data.</text>
</comment>
<reference evidence="2 3" key="1">
    <citation type="journal article" date="2014" name="Am. J. Bot.">
        <title>Genome assembly and annotation for red clover (Trifolium pratense; Fabaceae).</title>
        <authorList>
            <person name="Istvanek J."/>
            <person name="Jaros M."/>
            <person name="Krenek A."/>
            <person name="Repkova J."/>
        </authorList>
    </citation>
    <scope>NUCLEOTIDE SEQUENCE [LARGE SCALE GENOMIC DNA]</scope>
    <source>
        <strain evidence="3">cv. Tatra</strain>
        <tissue evidence="2">Young leaves</tissue>
    </source>
</reference>
<organism evidence="2 3">
    <name type="scientific">Trifolium pratense</name>
    <name type="common">Red clover</name>
    <dbReference type="NCBI Taxonomy" id="57577"/>
    <lineage>
        <taxon>Eukaryota</taxon>
        <taxon>Viridiplantae</taxon>
        <taxon>Streptophyta</taxon>
        <taxon>Embryophyta</taxon>
        <taxon>Tracheophyta</taxon>
        <taxon>Spermatophyta</taxon>
        <taxon>Magnoliopsida</taxon>
        <taxon>eudicotyledons</taxon>
        <taxon>Gunneridae</taxon>
        <taxon>Pentapetalae</taxon>
        <taxon>rosids</taxon>
        <taxon>fabids</taxon>
        <taxon>Fabales</taxon>
        <taxon>Fabaceae</taxon>
        <taxon>Papilionoideae</taxon>
        <taxon>50 kb inversion clade</taxon>
        <taxon>NPAAA clade</taxon>
        <taxon>Hologalegina</taxon>
        <taxon>IRL clade</taxon>
        <taxon>Trifolieae</taxon>
        <taxon>Trifolium</taxon>
    </lineage>
</organism>
<evidence type="ECO:0000259" key="1">
    <source>
        <dbReference type="Pfam" id="PF13456"/>
    </source>
</evidence>
<dbReference type="Pfam" id="PF13456">
    <property type="entry name" value="RVT_3"/>
    <property type="match status" value="1"/>
</dbReference>
<evidence type="ECO:0000313" key="2">
    <source>
        <dbReference type="EMBL" id="PNX93924.1"/>
    </source>
</evidence>
<dbReference type="AlphaFoldDB" id="A0A2K3MT74"/>
<dbReference type="InterPro" id="IPR002156">
    <property type="entry name" value="RNaseH_domain"/>
</dbReference>
<dbReference type="Proteomes" id="UP000236291">
    <property type="component" value="Unassembled WGS sequence"/>
</dbReference>
<reference evidence="2 3" key="2">
    <citation type="journal article" date="2017" name="Front. Plant Sci.">
        <title>Gene Classification and Mining of Molecular Markers Useful in Red Clover (Trifolium pratense) Breeding.</title>
        <authorList>
            <person name="Istvanek J."/>
            <person name="Dluhosova J."/>
            <person name="Dluhos P."/>
            <person name="Patkova L."/>
            <person name="Nedelnik J."/>
            <person name="Repkova J."/>
        </authorList>
    </citation>
    <scope>NUCLEOTIDE SEQUENCE [LARGE SCALE GENOMIC DNA]</scope>
    <source>
        <strain evidence="3">cv. Tatra</strain>
        <tissue evidence="2">Young leaves</tissue>
    </source>
</reference>
<feature type="domain" description="RNase H type-1" evidence="1">
    <location>
        <begin position="11"/>
        <end position="44"/>
    </location>
</feature>
<proteinExistence type="predicted"/>
<sequence length="150" mass="17437">MGNLNSPFGLTLVKNIRRLVDMEWEVHINHAYRESNQCVDALANIGFWDRLRPPQSLYPTIIDIAKPVNKMPQFGLLERCYRFHDMNHKYYRIGSPYEIDFQRILIKNLDKPFNGLESGLVCFFCINMSPRVESLSNCLSIWGILPGALF</sequence>
<evidence type="ECO:0000313" key="3">
    <source>
        <dbReference type="Proteomes" id="UP000236291"/>
    </source>
</evidence>